<proteinExistence type="predicted"/>
<dbReference type="InterPro" id="IPR017900">
    <property type="entry name" value="4Fe4S_Fe_S_CS"/>
</dbReference>
<dbReference type="InterPro" id="IPR027417">
    <property type="entry name" value="P-loop_NTPase"/>
</dbReference>
<gene>
    <name evidence="5" type="ORF">J2Z35_000557</name>
</gene>
<evidence type="ECO:0000313" key="6">
    <source>
        <dbReference type="Proteomes" id="UP001314903"/>
    </source>
</evidence>
<evidence type="ECO:0000256" key="3">
    <source>
        <dbReference type="ARBA" id="ARBA00023014"/>
    </source>
</evidence>
<dbReference type="InterPro" id="IPR017896">
    <property type="entry name" value="4Fe4S_Fe-S-bd"/>
</dbReference>
<feature type="domain" description="4Fe-4S ferredoxin-type" evidence="4">
    <location>
        <begin position="87"/>
        <end position="115"/>
    </location>
</feature>
<dbReference type="Pfam" id="PF01656">
    <property type="entry name" value="CbiA"/>
    <property type="match status" value="1"/>
</dbReference>
<organism evidence="5 6">
    <name type="scientific">Acetoanaerobium pronyense</name>
    <dbReference type="NCBI Taxonomy" id="1482736"/>
    <lineage>
        <taxon>Bacteria</taxon>
        <taxon>Bacillati</taxon>
        <taxon>Bacillota</taxon>
        <taxon>Clostridia</taxon>
        <taxon>Peptostreptococcales</taxon>
        <taxon>Filifactoraceae</taxon>
        <taxon>Acetoanaerobium</taxon>
    </lineage>
</organism>
<sequence>MKVAILSGKGGAGKTMVAVNMAYVSDESVYLDCDVEEPNGNIFLKNNFVSKEKVKVYIPHVDQEKCSGCRTCTNFCRFNALAMMGEKIVVFEEICHSCGGCTILCPQNAISEKDKIIGTITRGYFENVEVISGELNIGEPSGVPLIKKIIKIGKEKDKVVIIDCPPGSSCSVIEGIKDADYCLIVTEPTIFGSHNLEIVHKLAKLFKKPVGIILNKDIDEKNPSEEYANKNNLKIIGKIPFNNKVSKMVSNGQIISKEDVVYKGIFENMLYKVRKEVDNETTSCN</sequence>
<dbReference type="Proteomes" id="UP001314903">
    <property type="component" value="Unassembled WGS sequence"/>
</dbReference>
<evidence type="ECO:0000256" key="2">
    <source>
        <dbReference type="ARBA" id="ARBA00023004"/>
    </source>
</evidence>
<dbReference type="PANTHER" id="PTHR43063:SF1">
    <property type="entry name" value="4FE-4S CLUSTER CONTAINING PARA FAMILY ATPASE PROTEIN"/>
    <property type="match status" value="1"/>
</dbReference>
<keyword evidence="3" id="KW-0411">Iron-sulfur</keyword>
<reference evidence="5 6" key="1">
    <citation type="submission" date="2021-03" db="EMBL/GenBank/DDBJ databases">
        <title>Genomic Encyclopedia of Type Strains, Phase IV (KMG-IV): sequencing the most valuable type-strain genomes for metagenomic binning, comparative biology and taxonomic classification.</title>
        <authorList>
            <person name="Goeker M."/>
        </authorList>
    </citation>
    <scope>NUCLEOTIDE SEQUENCE [LARGE SCALE GENOMIC DNA]</scope>
    <source>
        <strain evidence="5 6">DSM 27512</strain>
    </source>
</reference>
<evidence type="ECO:0000256" key="1">
    <source>
        <dbReference type="ARBA" id="ARBA00022723"/>
    </source>
</evidence>
<dbReference type="SUPFAM" id="SSF54862">
    <property type="entry name" value="4Fe-4S ferredoxins"/>
    <property type="match status" value="1"/>
</dbReference>
<dbReference type="InterPro" id="IPR002586">
    <property type="entry name" value="CobQ/CobB/MinD/ParA_Nub-bd_dom"/>
</dbReference>
<dbReference type="SUPFAM" id="SSF52540">
    <property type="entry name" value="P-loop containing nucleoside triphosphate hydrolases"/>
    <property type="match status" value="1"/>
</dbReference>
<dbReference type="PROSITE" id="PS51379">
    <property type="entry name" value="4FE4S_FER_2"/>
    <property type="match status" value="2"/>
</dbReference>
<dbReference type="PANTHER" id="PTHR43063">
    <property type="entry name" value="4FE-4S CLUSTER CONTAINING PARA FAMILY ATPASE PROTEIN"/>
    <property type="match status" value="1"/>
</dbReference>
<keyword evidence="6" id="KW-1185">Reference proteome</keyword>
<keyword evidence="2" id="KW-0408">Iron</keyword>
<dbReference type="Gene3D" id="3.40.50.300">
    <property type="entry name" value="P-loop containing nucleotide triphosphate hydrolases"/>
    <property type="match status" value="1"/>
</dbReference>
<dbReference type="Pfam" id="PF00037">
    <property type="entry name" value="Fer4"/>
    <property type="match status" value="2"/>
</dbReference>
<dbReference type="PROSITE" id="PS00198">
    <property type="entry name" value="4FE4S_FER_1"/>
    <property type="match status" value="1"/>
</dbReference>
<feature type="domain" description="4Fe-4S ferredoxin-type" evidence="4">
    <location>
        <begin position="57"/>
        <end position="86"/>
    </location>
</feature>
<dbReference type="EMBL" id="JAGGLI010000004">
    <property type="protein sequence ID" value="MBP2026766.1"/>
    <property type="molecule type" value="Genomic_DNA"/>
</dbReference>
<evidence type="ECO:0000313" key="5">
    <source>
        <dbReference type="EMBL" id="MBP2026766.1"/>
    </source>
</evidence>
<dbReference type="Gene3D" id="3.30.70.20">
    <property type="match status" value="1"/>
</dbReference>
<dbReference type="RefSeq" id="WP_209659115.1">
    <property type="nucleotide sequence ID" value="NZ_JAGGLI010000004.1"/>
</dbReference>
<name>A0ABS4KHN1_9FIRM</name>
<keyword evidence="1" id="KW-0479">Metal-binding</keyword>
<accession>A0ABS4KHN1</accession>
<comment type="caution">
    <text evidence="5">The sequence shown here is derived from an EMBL/GenBank/DDBJ whole genome shotgun (WGS) entry which is preliminary data.</text>
</comment>
<evidence type="ECO:0000259" key="4">
    <source>
        <dbReference type="PROSITE" id="PS51379"/>
    </source>
</evidence>
<protein>
    <submittedName>
        <fullName evidence="5">MinD superfamily P-loop ATPase</fullName>
    </submittedName>
</protein>